<feature type="domain" description="FAD dependent oxidoreductase" evidence="2">
    <location>
        <begin position="5"/>
        <end position="326"/>
    </location>
</feature>
<dbReference type="SUPFAM" id="SSF51971">
    <property type="entry name" value="Nucleotide-binding domain"/>
    <property type="match status" value="1"/>
</dbReference>
<evidence type="ECO:0000256" key="1">
    <source>
        <dbReference type="ARBA" id="ARBA00023002"/>
    </source>
</evidence>
<gene>
    <name evidence="3" type="ORF">F3S47_16080</name>
</gene>
<dbReference type="AlphaFoldDB" id="A0A5J5GCZ9"/>
<keyword evidence="4" id="KW-1185">Reference proteome</keyword>
<dbReference type="PANTHER" id="PTHR13847">
    <property type="entry name" value="SARCOSINE DEHYDROGENASE-RELATED"/>
    <property type="match status" value="1"/>
</dbReference>
<dbReference type="InterPro" id="IPR006076">
    <property type="entry name" value="FAD-dep_OxRdtase"/>
</dbReference>
<keyword evidence="1" id="KW-0560">Oxidoreductase</keyword>
<reference evidence="3 4" key="1">
    <citation type="submission" date="2019-09" db="EMBL/GenBank/DDBJ databases">
        <authorList>
            <person name="Park J.-S."/>
            <person name="Choi H.-J."/>
        </authorList>
    </citation>
    <scope>NUCLEOTIDE SEQUENCE [LARGE SCALE GENOMIC DNA]</scope>
    <source>
        <strain evidence="3 4">176SS1-4</strain>
    </source>
</reference>
<proteinExistence type="predicted"/>
<sequence>MASVDVTVRGAGIFGLSVAWACLSRGARVRVIDPGGPGAGASGGVVGALAPHVPENWNPKKAFQLESLLAQEDFWARVAEVSGRDPGYRRAGRLQPLADEAAVTLARQREETARALWGEAATWEVTGETGGWGLESPSGLYVRDTLTARIHPRRATEALAAAILARGGEVLREGDDRGAVVWTTGWQGLLELSEALGRTVGAGVKGQAAVLDADLRDRAQLFVEGLHVVPHADGTVAVGSTSEREFEAAGSVDGTLEDVVARARAAVPDLAGAAVLARWAGVRPRTRSRAPMLGPWPGRAGHFVANGGFKIGFGVAPLVGETLARLVLKGEDAIPDGFRVEDSLPRG</sequence>
<evidence type="ECO:0000259" key="2">
    <source>
        <dbReference type="Pfam" id="PF01266"/>
    </source>
</evidence>
<evidence type="ECO:0000313" key="3">
    <source>
        <dbReference type="EMBL" id="KAA9006069.1"/>
    </source>
</evidence>
<dbReference type="PANTHER" id="PTHR13847:SF289">
    <property type="entry name" value="GLYCINE OXIDASE"/>
    <property type="match status" value="1"/>
</dbReference>
<accession>A0A5J5GCZ9</accession>
<dbReference type="RefSeq" id="WP_150446321.1">
    <property type="nucleotide sequence ID" value="NZ_VYQE01000005.1"/>
</dbReference>
<organism evidence="3 4">
    <name type="scientific">Histidinibacterium aquaticum</name>
    <dbReference type="NCBI Taxonomy" id="2613962"/>
    <lineage>
        <taxon>Bacteria</taxon>
        <taxon>Pseudomonadati</taxon>
        <taxon>Pseudomonadota</taxon>
        <taxon>Alphaproteobacteria</taxon>
        <taxon>Rhodobacterales</taxon>
        <taxon>Paracoccaceae</taxon>
        <taxon>Histidinibacterium</taxon>
    </lineage>
</organism>
<dbReference type="Gene3D" id="3.50.50.60">
    <property type="entry name" value="FAD/NAD(P)-binding domain"/>
    <property type="match status" value="2"/>
</dbReference>
<evidence type="ECO:0000313" key="4">
    <source>
        <dbReference type="Proteomes" id="UP000326554"/>
    </source>
</evidence>
<dbReference type="Proteomes" id="UP000326554">
    <property type="component" value="Unassembled WGS sequence"/>
</dbReference>
<dbReference type="GO" id="GO:0016491">
    <property type="term" value="F:oxidoreductase activity"/>
    <property type="evidence" value="ECO:0007669"/>
    <property type="project" value="UniProtKB-KW"/>
</dbReference>
<name>A0A5J5GCZ9_9RHOB</name>
<dbReference type="SUPFAM" id="SSF54373">
    <property type="entry name" value="FAD-linked reductases, C-terminal domain"/>
    <property type="match status" value="1"/>
</dbReference>
<dbReference type="Pfam" id="PF01266">
    <property type="entry name" value="DAO"/>
    <property type="match status" value="1"/>
</dbReference>
<protein>
    <submittedName>
        <fullName evidence="3">FAD-dependent oxidoreductase</fullName>
    </submittedName>
</protein>
<dbReference type="EMBL" id="VYQE01000005">
    <property type="protein sequence ID" value="KAA9006069.1"/>
    <property type="molecule type" value="Genomic_DNA"/>
</dbReference>
<dbReference type="Gene3D" id="3.30.9.10">
    <property type="entry name" value="D-Amino Acid Oxidase, subunit A, domain 2"/>
    <property type="match status" value="2"/>
</dbReference>
<dbReference type="InterPro" id="IPR036188">
    <property type="entry name" value="FAD/NAD-bd_sf"/>
</dbReference>
<dbReference type="GO" id="GO:0005737">
    <property type="term" value="C:cytoplasm"/>
    <property type="evidence" value="ECO:0007669"/>
    <property type="project" value="TreeGrafter"/>
</dbReference>
<comment type="caution">
    <text evidence="3">The sequence shown here is derived from an EMBL/GenBank/DDBJ whole genome shotgun (WGS) entry which is preliminary data.</text>
</comment>